<dbReference type="Gene3D" id="3.40.30.10">
    <property type="entry name" value="Glutaredoxin"/>
    <property type="match status" value="1"/>
</dbReference>
<dbReference type="CDD" id="cd02989">
    <property type="entry name" value="Phd_like_TxnDC9"/>
    <property type="match status" value="1"/>
</dbReference>
<dbReference type="AlphaFoldDB" id="A0A1Y5IKX7"/>
<feature type="domain" description="Thioredoxin" evidence="2">
    <location>
        <begin position="84"/>
        <end position="162"/>
    </location>
</feature>
<organism evidence="3">
    <name type="scientific">Ostreococcus tauri</name>
    <name type="common">Marine green alga</name>
    <dbReference type="NCBI Taxonomy" id="70448"/>
    <lineage>
        <taxon>Eukaryota</taxon>
        <taxon>Viridiplantae</taxon>
        <taxon>Chlorophyta</taxon>
        <taxon>Mamiellophyceae</taxon>
        <taxon>Mamiellales</taxon>
        <taxon>Bathycoccaceae</taxon>
        <taxon>Ostreococcus</taxon>
    </lineage>
</organism>
<accession>A0A1Y5IKX7</accession>
<dbReference type="SUPFAM" id="SSF52833">
    <property type="entry name" value="Thioredoxin-like"/>
    <property type="match status" value="1"/>
</dbReference>
<dbReference type="PANTHER" id="PTHR21148">
    <property type="entry name" value="THIOREDOXIN DOMAIN-CONTAINING PROTEIN 9"/>
    <property type="match status" value="1"/>
</dbReference>
<gene>
    <name evidence="3" type="ORF">BE221DRAFT_72247</name>
</gene>
<dbReference type="InterPro" id="IPR036249">
    <property type="entry name" value="Thioredoxin-like_sf"/>
</dbReference>
<protein>
    <submittedName>
        <fullName evidence="3">Putative ATP binding protein</fullName>
    </submittedName>
</protein>
<evidence type="ECO:0000256" key="1">
    <source>
        <dbReference type="SAM" id="MobiDB-lite"/>
    </source>
</evidence>
<proteinExistence type="predicted"/>
<dbReference type="Pfam" id="PF00085">
    <property type="entry name" value="Thioredoxin"/>
    <property type="match status" value="1"/>
</dbReference>
<evidence type="ECO:0000259" key="2">
    <source>
        <dbReference type="Pfam" id="PF00085"/>
    </source>
</evidence>
<dbReference type="Proteomes" id="UP000195557">
    <property type="component" value="Unassembled WGS sequence"/>
</dbReference>
<dbReference type="EMBL" id="KZ155778">
    <property type="protein sequence ID" value="OUS47605.1"/>
    <property type="molecule type" value="Genomic_DNA"/>
</dbReference>
<feature type="region of interest" description="Disordered" evidence="1">
    <location>
        <begin position="192"/>
        <end position="238"/>
    </location>
</feature>
<dbReference type="InterPro" id="IPR013766">
    <property type="entry name" value="Thioredoxin_domain"/>
</dbReference>
<evidence type="ECO:0000313" key="3">
    <source>
        <dbReference type="EMBL" id="OUS47605.1"/>
    </source>
</evidence>
<reference evidence="3" key="1">
    <citation type="submission" date="2017-04" db="EMBL/GenBank/DDBJ databases">
        <title>Population genomics of picophytoplankton unveils novel chromosome hypervariability.</title>
        <authorList>
            <consortium name="DOE Joint Genome Institute"/>
            <person name="Blanc-Mathieu R."/>
            <person name="Krasovec M."/>
            <person name="Hebrard M."/>
            <person name="Yau S."/>
            <person name="Desgranges E."/>
            <person name="Martin J."/>
            <person name="Schackwitz W."/>
            <person name="Kuo A."/>
            <person name="Salin G."/>
            <person name="Donnadieu C."/>
            <person name="Desdevises Y."/>
            <person name="Sanchez-Ferandin S."/>
            <person name="Moreau H."/>
            <person name="Rivals E."/>
            <person name="Grigoriev I.V."/>
            <person name="Grimsley N."/>
            <person name="Eyre-Walker A."/>
            <person name="Piganeau G."/>
        </authorList>
    </citation>
    <scope>NUCLEOTIDE SEQUENCE [LARGE SCALE GENOMIC DNA]</scope>
    <source>
        <strain evidence="3">RCC 1115</strain>
    </source>
</reference>
<dbReference type="eggNOG" id="KOG1672">
    <property type="taxonomic scope" value="Eukaryota"/>
</dbReference>
<name>A0A1Y5IKX7_OSTTA</name>
<sequence>MKDAMRIASRLDRALVERQVYEMARAVEASVDDELHRLEKMDGDELEDIRRRRLEAMKTSAKTRKSLLDRGHGVVNDLDDERGFFDKMKGEDKMIVHFYRRGSWPCEVMDAHCAAIARKHTETLVCRIDAEKSPFLTDKLKIWMLPTLACIRNTKVVDYIVGFDDVGGTDDFPTEHLRLVLASKGVITYEGGDNDVDANPRRAGRGPPKDDEAAERPTNIRRGAQMALNSDDEDSDFD</sequence>